<reference evidence="10" key="2">
    <citation type="submission" date="2023-06" db="EMBL/GenBank/DDBJ databases">
        <authorList>
            <person name="Ma L."/>
            <person name="Liu K.-W."/>
            <person name="Li Z."/>
            <person name="Hsiao Y.-Y."/>
            <person name="Qi Y."/>
            <person name="Fu T."/>
            <person name="Tang G."/>
            <person name="Zhang D."/>
            <person name="Sun W.-H."/>
            <person name="Liu D.-K."/>
            <person name="Li Y."/>
            <person name="Chen G.-Z."/>
            <person name="Liu X.-D."/>
            <person name="Liao X.-Y."/>
            <person name="Jiang Y.-T."/>
            <person name="Yu X."/>
            <person name="Hao Y."/>
            <person name="Huang J."/>
            <person name="Zhao X.-W."/>
            <person name="Ke S."/>
            <person name="Chen Y.-Y."/>
            <person name="Wu W.-L."/>
            <person name="Hsu J.-L."/>
            <person name="Lin Y.-F."/>
            <person name="Huang M.-D."/>
            <person name="Li C.-Y."/>
            <person name="Huang L."/>
            <person name="Wang Z.-W."/>
            <person name="Zhao X."/>
            <person name="Zhong W.-Y."/>
            <person name="Peng D.-H."/>
            <person name="Ahmad S."/>
            <person name="Lan S."/>
            <person name="Zhang J.-S."/>
            <person name="Tsai W.-C."/>
            <person name="Van De Peer Y."/>
            <person name="Liu Z.-J."/>
        </authorList>
    </citation>
    <scope>NUCLEOTIDE SEQUENCE</scope>
    <source>
        <strain evidence="10">CP</strain>
        <tissue evidence="10">Leaves</tissue>
    </source>
</reference>
<evidence type="ECO:0000256" key="5">
    <source>
        <dbReference type="ARBA" id="ARBA00022692"/>
    </source>
</evidence>
<keyword evidence="4 9" id="KW-0926">Vacuole</keyword>
<reference evidence="10" key="1">
    <citation type="journal article" date="2023" name="Nat. Commun.">
        <title>Diploid and tetraploid genomes of Acorus and the evolution of monocots.</title>
        <authorList>
            <person name="Ma L."/>
            <person name="Liu K.W."/>
            <person name="Li Z."/>
            <person name="Hsiao Y.Y."/>
            <person name="Qi Y."/>
            <person name="Fu T."/>
            <person name="Tang G.D."/>
            <person name="Zhang D."/>
            <person name="Sun W.H."/>
            <person name="Liu D.K."/>
            <person name="Li Y."/>
            <person name="Chen G.Z."/>
            <person name="Liu X.D."/>
            <person name="Liao X.Y."/>
            <person name="Jiang Y.T."/>
            <person name="Yu X."/>
            <person name="Hao Y."/>
            <person name="Huang J."/>
            <person name="Zhao X.W."/>
            <person name="Ke S."/>
            <person name="Chen Y.Y."/>
            <person name="Wu W.L."/>
            <person name="Hsu J.L."/>
            <person name="Lin Y.F."/>
            <person name="Huang M.D."/>
            <person name="Li C.Y."/>
            <person name="Huang L."/>
            <person name="Wang Z.W."/>
            <person name="Zhao X."/>
            <person name="Zhong W.Y."/>
            <person name="Peng D.H."/>
            <person name="Ahmad S."/>
            <person name="Lan S."/>
            <person name="Zhang J.S."/>
            <person name="Tsai W.C."/>
            <person name="Van de Peer Y."/>
            <person name="Liu Z.J."/>
        </authorList>
    </citation>
    <scope>NUCLEOTIDE SEQUENCE</scope>
    <source>
        <strain evidence="10">CP</strain>
    </source>
</reference>
<dbReference type="AlphaFoldDB" id="A0AAV9FA19"/>
<comment type="function">
    <text evidence="9">Vacuolar Fe(2+) uptake transporter.</text>
</comment>
<evidence type="ECO:0000256" key="9">
    <source>
        <dbReference type="RuleBase" id="RU369115"/>
    </source>
</evidence>
<evidence type="ECO:0000313" key="11">
    <source>
        <dbReference type="Proteomes" id="UP001180020"/>
    </source>
</evidence>
<keyword evidence="11" id="KW-1185">Reference proteome</keyword>
<keyword evidence="6 9" id="KW-1133">Transmembrane helix</keyword>
<comment type="caution">
    <text evidence="10">The sequence shown here is derived from an EMBL/GenBank/DDBJ whole genome shotgun (WGS) entry which is preliminary data.</text>
</comment>
<comment type="subcellular location">
    <subcellularLocation>
        <location evidence="1 9">Vacuole membrane</location>
        <topology evidence="1 9">Multi-pass membrane protein</topology>
    </subcellularLocation>
</comment>
<dbReference type="GO" id="GO:0030026">
    <property type="term" value="P:intracellular manganese ion homeostasis"/>
    <property type="evidence" value="ECO:0007669"/>
    <property type="project" value="InterPro"/>
</dbReference>
<sequence length="263" mass="28629">MDDDNSSTALLLPRFHSVEEEKELKKTTPTWMGEYAKSIIYAGLESIITSFSLISSISAGHLSSVDVLVLGFANLVADGISMGFGDFMSTSTERDMAIRERTATEREVTAELLHPHHSVLLATYQALGMDPDDARMVVSVFSKYKDILVDEKMMAQKGMLPPREAEKPWKNGVVTFFAFILFGCAPLLSYMVLVPFTRDESVKFVGACVLSVSALALLGAAKARISGQRWVYSVAVTLFNGGVAATSAYLIGWLLRNVAGLEG</sequence>
<dbReference type="GO" id="GO:0140315">
    <property type="term" value="F:iron ion sequestering activity"/>
    <property type="evidence" value="ECO:0007669"/>
    <property type="project" value="UniProtKB-UniRule"/>
</dbReference>
<name>A0AAV9FA19_ACOCL</name>
<accession>A0AAV9FA19</accession>
<dbReference type="GO" id="GO:0005774">
    <property type="term" value="C:vacuolar membrane"/>
    <property type="evidence" value="ECO:0007669"/>
    <property type="project" value="UniProtKB-SubCell"/>
</dbReference>
<keyword evidence="3" id="KW-0410">Iron transport</keyword>
<comment type="similarity">
    <text evidence="2 9">Belongs to the CCC1 family.</text>
</comment>
<dbReference type="GO" id="GO:0005381">
    <property type="term" value="F:iron ion transmembrane transporter activity"/>
    <property type="evidence" value="ECO:0007669"/>
    <property type="project" value="UniProtKB-UniRule"/>
</dbReference>
<evidence type="ECO:0000256" key="4">
    <source>
        <dbReference type="ARBA" id="ARBA00022554"/>
    </source>
</evidence>
<feature type="transmembrane region" description="Helical" evidence="9">
    <location>
        <begin position="204"/>
        <end position="223"/>
    </location>
</feature>
<evidence type="ECO:0000256" key="7">
    <source>
        <dbReference type="ARBA" id="ARBA00023136"/>
    </source>
</evidence>
<organism evidence="10 11">
    <name type="scientific">Acorus calamus</name>
    <name type="common">Sweet flag</name>
    <dbReference type="NCBI Taxonomy" id="4465"/>
    <lineage>
        <taxon>Eukaryota</taxon>
        <taxon>Viridiplantae</taxon>
        <taxon>Streptophyta</taxon>
        <taxon>Embryophyta</taxon>
        <taxon>Tracheophyta</taxon>
        <taxon>Spermatophyta</taxon>
        <taxon>Magnoliopsida</taxon>
        <taxon>Liliopsida</taxon>
        <taxon>Acoraceae</taxon>
        <taxon>Acorus</taxon>
    </lineage>
</organism>
<keyword evidence="9" id="KW-0406">Ion transport</keyword>
<evidence type="ECO:0000256" key="3">
    <source>
        <dbReference type="ARBA" id="ARBA00022496"/>
    </source>
</evidence>
<feature type="transmembrane region" description="Helical" evidence="9">
    <location>
        <begin position="230"/>
        <end position="255"/>
    </location>
</feature>
<evidence type="ECO:0000256" key="6">
    <source>
        <dbReference type="ARBA" id="ARBA00022989"/>
    </source>
</evidence>
<feature type="transmembrane region" description="Helical" evidence="9">
    <location>
        <begin position="173"/>
        <end position="192"/>
    </location>
</feature>
<keyword evidence="5 9" id="KW-0812">Transmembrane</keyword>
<keyword evidence="3" id="KW-0408">Iron</keyword>
<evidence type="ECO:0000256" key="2">
    <source>
        <dbReference type="ARBA" id="ARBA00007049"/>
    </source>
</evidence>
<gene>
    <name evidence="10" type="ORF">QJS10_CPA03g02073</name>
</gene>
<protein>
    <recommendedName>
        <fullName evidence="9">Vacuolar iron transporter</fullName>
    </recommendedName>
</protein>
<dbReference type="InterPro" id="IPR008217">
    <property type="entry name" value="Ccc1_fam"/>
</dbReference>
<dbReference type="PANTHER" id="PTHR31851">
    <property type="entry name" value="FE(2+)/MN(2+) TRANSPORTER PCL1"/>
    <property type="match status" value="1"/>
</dbReference>
<dbReference type="EMBL" id="JAUJYO010000003">
    <property type="protein sequence ID" value="KAK1321969.1"/>
    <property type="molecule type" value="Genomic_DNA"/>
</dbReference>
<keyword evidence="7 9" id="KW-0472">Membrane</keyword>
<evidence type="ECO:0000256" key="1">
    <source>
        <dbReference type="ARBA" id="ARBA00004128"/>
    </source>
</evidence>
<dbReference type="Proteomes" id="UP001180020">
    <property type="component" value="Unassembled WGS sequence"/>
</dbReference>
<comment type="catalytic activity">
    <reaction evidence="8">
        <text>Fe(2+)(in) = Fe(2+)(out)</text>
        <dbReference type="Rhea" id="RHEA:28486"/>
        <dbReference type="ChEBI" id="CHEBI:29033"/>
    </reaction>
    <physiologicalReaction direction="left-to-right" evidence="8">
        <dbReference type="Rhea" id="RHEA:28487"/>
    </physiologicalReaction>
</comment>
<dbReference type="GO" id="GO:0005384">
    <property type="term" value="F:manganese ion transmembrane transporter activity"/>
    <property type="evidence" value="ECO:0007669"/>
    <property type="project" value="InterPro"/>
</dbReference>
<dbReference type="Pfam" id="PF01988">
    <property type="entry name" value="VIT1"/>
    <property type="match status" value="1"/>
</dbReference>
<evidence type="ECO:0000256" key="8">
    <source>
        <dbReference type="ARBA" id="ARBA00044464"/>
    </source>
</evidence>
<keyword evidence="9" id="KW-0813">Transport</keyword>
<comment type="caution">
    <text evidence="9">Lacks conserved residue(s) required for the propagation of feature annotation.</text>
</comment>
<evidence type="ECO:0000313" key="10">
    <source>
        <dbReference type="EMBL" id="KAK1321969.1"/>
    </source>
</evidence>
<proteinExistence type="inferred from homology"/>